<dbReference type="SUPFAM" id="SSF53335">
    <property type="entry name" value="S-adenosyl-L-methionine-dependent methyltransferases"/>
    <property type="match status" value="1"/>
</dbReference>
<feature type="region of interest" description="Disordered" evidence="1">
    <location>
        <begin position="198"/>
        <end position="229"/>
    </location>
</feature>
<dbReference type="GO" id="GO:0008168">
    <property type="term" value="F:methyltransferase activity"/>
    <property type="evidence" value="ECO:0007669"/>
    <property type="project" value="UniProtKB-KW"/>
</dbReference>
<evidence type="ECO:0000256" key="1">
    <source>
        <dbReference type="SAM" id="MobiDB-lite"/>
    </source>
</evidence>
<sequence length="505" mass="56056">MDGQESRFLDELQAFLHQPAIELLFSLHPNTTVTPDFIPPEAWSSWWEWAGEPTSDTESKWQQLWRYYAPDAAPDEGDFAAIPAPLRAYLRRARELQLSRSQGTEASVPGLERRDHYAPTSKAFPRNANLHGMSPKKTHEVQYMSKYAANMLSDLAAHGTVIRHAVDVGAGQAYLSRALRDDCNLRVLAVDWSSVQEEGAARREKDAERAKGKGKKTQRQADQHDAVPPDDTAAARLAYRKIVITADSLVTVTDEWVANQHDLTGASGDSSDGTPVALVALHACGSLTLDVLRAFVRQLRFAQTGQAPWRPAAGLIVGCCYNLLRPEDCTSLTGRKVNFAESHLQLAAQMPLQWCRTDAALADASLAARKIAWRALLSGIMSRSTEEQPLLSGRTRELRRLGRLSDSAYRDWEGFLAIAQEKLDAKVVGVARDRVMESRLEVFHFLRCVLGPVVESFILLDRKQWLQEQLAGLGNAWEVRLVNLFDQGSGSARNVGIVVVPRSSR</sequence>
<dbReference type="Pfam" id="PF13679">
    <property type="entry name" value="Methyltransf_32"/>
    <property type="match status" value="1"/>
</dbReference>
<comment type="caution">
    <text evidence="3">The sequence shown here is derived from an EMBL/GenBank/DDBJ whole genome shotgun (WGS) entry which is preliminary data.</text>
</comment>
<dbReference type="OrthoDB" id="10258156at2759"/>
<dbReference type="GO" id="GO:0032259">
    <property type="term" value="P:methylation"/>
    <property type="evidence" value="ECO:0007669"/>
    <property type="project" value="UniProtKB-KW"/>
</dbReference>
<dbReference type="PANTHER" id="PTHR12496">
    <property type="entry name" value="CGI-41 METHYLTRANSFERASE"/>
    <property type="match status" value="1"/>
</dbReference>
<gene>
    <name evidence="3" type="ORF">PsYK624_079620</name>
</gene>
<dbReference type="PANTHER" id="PTHR12496:SF0">
    <property type="entry name" value="METHYLTRANSFERASE DOMAIN-CONTAINING PROTEIN"/>
    <property type="match status" value="1"/>
</dbReference>
<accession>A0A9P3LDS5</accession>
<proteinExistence type="predicted"/>
<reference evidence="3 4" key="1">
    <citation type="submission" date="2021-08" db="EMBL/GenBank/DDBJ databases">
        <title>Draft Genome Sequence of Phanerochaete sordida strain YK-624.</title>
        <authorList>
            <person name="Mori T."/>
            <person name="Dohra H."/>
            <person name="Suzuki T."/>
            <person name="Kawagishi H."/>
            <person name="Hirai H."/>
        </authorList>
    </citation>
    <scope>NUCLEOTIDE SEQUENCE [LARGE SCALE GENOMIC DNA]</scope>
    <source>
        <strain evidence="3 4">YK-624</strain>
    </source>
</reference>
<dbReference type="InterPro" id="IPR052220">
    <property type="entry name" value="METTL25"/>
</dbReference>
<organism evidence="3 4">
    <name type="scientific">Phanerochaete sordida</name>
    <dbReference type="NCBI Taxonomy" id="48140"/>
    <lineage>
        <taxon>Eukaryota</taxon>
        <taxon>Fungi</taxon>
        <taxon>Dikarya</taxon>
        <taxon>Basidiomycota</taxon>
        <taxon>Agaricomycotina</taxon>
        <taxon>Agaricomycetes</taxon>
        <taxon>Polyporales</taxon>
        <taxon>Phanerochaetaceae</taxon>
        <taxon>Phanerochaete</taxon>
    </lineage>
</organism>
<evidence type="ECO:0000313" key="4">
    <source>
        <dbReference type="Proteomes" id="UP000703269"/>
    </source>
</evidence>
<dbReference type="Proteomes" id="UP000703269">
    <property type="component" value="Unassembled WGS sequence"/>
</dbReference>
<evidence type="ECO:0000313" key="3">
    <source>
        <dbReference type="EMBL" id="GJE91811.1"/>
    </source>
</evidence>
<evidence type="ECO:0000259" key="2">
    <source>
        <dbReference type="Pfam" id="PF13679"/>
    </source>
</evidence>
<protein>
    <submittedName>
        <fullName evidence="3">Methyltransferase domain-containing protein</fullName>
    </submittedName>
</protein>
<dbReference type="AlphaFoldDB" id="A0A9P3LDS5"/>
<keyword evidence="3" id="KW-0808">Transferase</keyword>
<dbReference type="InterPro" id="IPR029063">
    <property type="entry name" value="SAM-dependent_MTases_sf"/>
</dbReference>
<dbReference type="InterPro" id="IPR025714">
    <property type="entry name" value="Methyltranfer_dom"/>
</dbReference>
<feature type="compositionally biased region" description="Basic and acidic residues" evidence="1">
    <location>
        <begin position="199"/>
        <end position="211"/>
    </location>
</feature>
<feature type="domain" description="Methyltransferase" evidence="2">
    <location>
        <begin position="136"/>
        <end position="325"/>
    </location>
</feature>
<keyword evidence="3" id="KW-0489">Methyltransferase</keyword>
<name>A0A9P3LDS5_9APHY</name>
<keyword evidence="4" id="KW-1185">Reference proteome</keyword>
<dbReference type="EMBL" id="BPQB01000023">
    <property type="protein sequence ID" value="GJE91811.1"/>
    <property type="molecule type" value="Genomic_DNA"/>
</dbReference>